<name>G4YFU5_PHYSP</name>
<evidence type="ECO:0000313" key="2">
    <source>
        <dbReference type="EMBL" id="EGZ27672.1"/>
    </source>
</evidence>
<feature type="coiled-coil region" evidence="1">
    <location>
        <begin position="7"/>
        <end position="34"/>
    </location>
</feature>
<dbReference type="AlphaFoldDB" id="G4YFU5"/>
<dbReference type="Proteomes" id="UP000002640">
    <property type="component" value="Unassembled WGS sequence"/>
</dbReference>
<dbReference type="GeneID" id="20644654"/>
<protein>
    <submittedName>
        <fullName evidence="2">Uncharacterized protein</fullName>
    </submittedName>
</protein>
<gene>
    <name evidence="2" type="ORF">PHYSODRAFT_321434</name>
</gene>
<dbReference type="InParanoid" id="G4YFU5"/>
<dbReference type="RefSeq" id="XP_009514947.1">
    <property type="nucleotide sequence ID" value="XM_009516652.1"/>
</dbReference>
<dbReference type="KEGG" id="psoj:PHYSODRAFT_321434"/>
<reference evidence="2 3" key="1">
    <citation type="journal article" date="2006" name="Science">
        <title>Phytophthora genome sequences uncover evolutionary origins and mechanisms of pathogenesis.</title>
        <authorList>
            <person name="Tyler B.M."/>
            <person name="Tripathy S."/>
            <person name="Zhang X."/>
            <person name="Dehal P."/>
            <person name="Jiang R.H."/>
            <person name="Aerts A."/>
            <person name="Arredondo F.D."/>
            <person name="Baxter L."/>
            <person name="Bensasson D."/>
            <person name="Beynon J.L."/>
            <person name="Chapman J."/>
            <person name="Damasceno C.M."/>
            <person name="Dorrance A.E."/>
            <person name="Dou D."/>
            <person name="Dickerman A.W."/>
            <person name="Dubchak I.L."/>
            <person name="Garbelotto M."/>
            <person name="Gijzen M."/>
            <person name="Gordon S.G."/>
            <person name="Govers F."/>
            <person name="Grunwald N.J."/>
            <person name="Huang W."/>
            <person name="Ivors K.L."/>
            <person name="Jones R.W."/>
            <person name="Kamoun S."/>
            <person name="Krampis K."/>
            <person name="Lamour K.H."/>
            <person name="Lee M.K."/>
            <person name="McDonald W.H."/>
            <person name="Medina M."/>
            <person name="Meijer H.J."/>
            <person name="Nordberg E.K."/>
            <person name="Maclean D.J."/>
            <person name="Ospina-Giraldo M.D."/>
            <person name="Morris P.F."/>
            <person name="Phuntumart V."/>
            <person name="Putnam N.H."/>
            <person name="Rash S."/>
            <person name="Rose J.K."/>
            <person name="Sakihama Y."/>
            <person name="Salamov A.A."/>
            <person name="Savidor A."/>
            <person name="Scheuring C.F."/>
            <person name="Smith B.M."/>
            <person name="Sobral B.W."/>
            <person name="Terry A."/>
            <person name="Torto-Alalibo T.A."/>
            <person name="Win J."/>
            <person name="Xu Z."/>
            <person name="Zhang H."/>
            <person name="Grigoriev I.V."/>
            <person name="Rokhsar D.S."/>
            <person name="Boore J.L."/>
        </authorList>
    </citation>
    <scope>NUCLEOTIDE SEQUENCE [LARGE SCALE GENOMIC DNA]</scope>
    <source>
        <strain evidence="2 3">P6497</strain>
    </source>
</reference>
<evidence type="ECO:0000313" key="3">
    <source>
        <dbReference type="Proteomes" id="UP000002640"/>
    </source>
</evidence>
<dbReference type="EMBL" id="JH159151">
    <property type="protein sequence ID" value="EGZ27672.1"/>
    <property type="molecule type" value="Genomic_DNA"/>
</dbReference>
<proteinExistence type="predicted"/>
<evidence type="ECO:0000256" key="1">
    <source>
        <dbReference type="SAM" id="Coils"/>
    </source>
</evidence>
<organism evidence="2 3">
    <name type="scientific">Phytophthora sojae (strain P6497)</name>
    <name type="common">Soybean stem and root rot agent</name>
    <name type="synonym">Phytophthora megasperma f. sp. glycines</name>
    <dbReference type="NCBI Taxonomy" id="1094619"/>
    <lineage>
        <taxon>Eukaryota</taxon>
        <taxon>Sar</taxon>
        <taxon>Stramenopiles</taxon>
        <taxon>Oomycota</taxon>
        <taxon>Peronosporomycetes</taxon>
        <taxon>Peronosporales</taxon>
        <taxon>Peronosporaceae</taxon>
        <taxon>Phytophthora</taxon>
    </lineage>
</organism>
<keyword evidence="3" id="KW-1185">Reference proteome</keyword>
<accession>G4YFU5</accession>
<sequence>MTQIRYRKKLRENGSRLEKDVRLLREEVQKLEVQHLNVSPRIVDDNTVMNVTAEWFRLFRFGLNAYVPQAERYNVSCSPGPHESIVQREFLLYTIAEDVLVQSGRGVEALLQEWRMISILHEEIYLRLVRLEFGPDHTIVATTVDRNNAEAKRLSAKLMGQEFAMYGSISLQWDEKTGRVTSFHHTADMLTPMLKILGNLDEVSLLFSNASITPDCDLDDHPCHHELKLPCHLELKLYDHRELKVYDHRELKQHDQRDWFVSSTTYWLHDAQR</sequence>
<keyword evidence="1" id="KW-0175">Coiled coil</keyword>